<keyword evidence="13" id="KW-1185">Reference proteome</keyword>
<feature type="binding site" evidence="11">
    <location>
        <position position="159"/>
    </location>
    <ligand>
        <name>substrate</name>
    </ligand>
</feature>
<evidence type="ECO:0000256" key="9">
    <source>
        <dbReference type="ARBA" id="ARBA00048449"/>
    </source>
</evidence>
<comment type="pathway">
    <text evidence="3 11">Cofactor biosynthesis; biotin biosynthesis; 7,8-diaminononanoate from 8-amino-7-oxononanoate (SAM route): step 1/1.</text>
</comment>
<comment type="subcellular location">
    <subcellularLocation>
        <location evidence="11">Cytoplasm</location>
    </subcellularLocation>
</comment>
<feature type="binding site" evidence="11">
    <location>
        <position position="294"/>
    </location>
    <ligand>
        <name>substrate</name>
    </ligand>
</feature>
<evidence type="ECO:0000256" key="7">
    <source>
        <dbReference type="ARBA" id="ARBA00022756"/>
    </source>
</evidence>
<evidence type="ECO:0000256" key="11">
    <source>
        <dbReference type="HAMAP-Rule" id="MF_00834"/>
    </source>
</evidence>
<dbReference type="Gene3D" id="3.40.640.10">
    <property type="entry name" value="Type I PLP-dependent aspartate aminotransferase-like (Major domain)"/>
    <property type="match status" value="1"/>
</dbReference>
<dbReference type="InterPro" id="IPR049704">
    <property type="entry name" value="Aminotrans_3_PPA_site"/>
</dbReference>
<dbReference type="GO" id="GO:0004015">
    <property type="term" value="F:adenosylmethionine-8-amino-7-oxononanoate transaminase activity"/>
    <property type="evidence" value="ECO:0007669"/>
    <property type="project" value="UniProtKB-UniRule"/>
</dbReference>
<evidence type="ECO:0000256" key="10">
    <source>
        <dbReference type="ARBA" id="ARBA00049111"/>
    </source>
</evidence>
<comment type="function">
    <text evidence="11">Catalyzes the transfer of the alpha-amino group from S-adenosyl-L-methionine (SAM) to 7-keto-8-aminopelargonic acid (KAPA) to form 7,8-diaminopelargonic acid (DAPA). It is the only aminotransferase known to utilize SAM as an amino donor.</text>
</comment>
<sequence>MDASPRPPADPSNLGDLAARSLRQVWHPCTQMKQQAKLPLVALSHGEGPWLVDTDGERYLDAISSWWVNLFGHANPRINAALVDQLGRLEHAMLAGFTHEPVVALAERLSALTGGVLGHAFFASDGASAVEIALKMSFHAWRNQGHSDKREFVCVRHGYHGETLGALAVTDVALFRDAYDPLLRHAHVVASPDARDARDGETPVDVARRAAADLETLLVQREGRIAAVIVEPLVQCAAGMAMHDPEYLRRVRALCDEHGAHLIADEIAVGCGRTGTFFASEQAGIWPDLLTLSKGISGGYLPLSLVLSRDAIYNAFYDDDTARGFLHSHSYTGNPLACRAALATLDLFADDDVLARNVLRAQRLTQALAPLADDPRARHVRHRGMIWAFDAVLPDAPGAAGAFAKRFSTEARTRGVLLRPIGGTVYLMPPYVLDDDTVDWLAARTLEAFDATMTHGTEVHA</sequence>
<evidence type="ECO:0000256" key="5">
    <source>
        <dbReference type="ARBA" id="ARBA00022679"/>
    </source>
</evidence>
<feature type="binding site" evidence="11">
    <location>
        <begin position="329"/>
        <end position="330"/>
    </location>
    <ligand>
        <name>pyridoxal 5'-phosphate</name>
        <dbReference type="ChEBI" id="CHEBI:597326"/>
    </ligand>
</feature>
<dbReference type="RefSeq" id="WP_150588528.1">
    <property type="nucleotide sequence ID" value="NZ_CABPSH010000002.1"/>
</dbReference>
<feature type="binding site" evidence="11">
    <location>
        <position position="66"/>
    </location>
    <ligand>
        <name>substrate</name>
    </ligand>
</feature>
<feature type="site" description="Participates in the substrate recognition with KAPA and in a stacking interaction with the adenine ring of SAM" evidence="11">
    <location>
        <position position="29"/>
    </location>
</feature>
<dbReference type="NCBIfam" id="TIGR00508">
    <property type="entry name" value="bioA"/>
    <property type="match status" value="1"/>
</dbReference>
<proteinExistence type="inferred from homology"/>
<comment type="pathway">
    <text evidence="2">Amine and polyamine biosynthesis; ectoine biosynthesis; L-ectoine from L-aspartate 4-semialdehyde: step 1/3.</text>
</comment>
<dbReference type="InterPro" id="IPR005814">
    <property type="entry name" value="Aminotrans_3"/>
</dbReference>
<evidence type="ECO:0000313" key="12">
    <source>
        <dbReference type="EMBL" id="VVD85433.1"/>
    </source>
</evidence>
<dbReference type="EC" id="2.6.1.62" evidence="11"/>
<gene>
    <name evidence="11" type="primary">bioA</name>
    <name evidence="12" type="ORF">PEP31012_01325</name>
</gene>
<comment type="similarity">
    <text evidence="11">Belongs to the class-III pyridoxal-phosphate-dependent aminotransferase family. BioA subfamily.</text>
</comment>
<evidence type="ECO:0000256" key="6">
    <source>
        <dbReference type="ARBA" id="ARBA00022691"/>
    </source>
</evidence>
<dbReference type="PIRSF" id="PIRSF000521">
    <property type="entry name" value="Transaminase_4ab_Lys_Orn"/>
    <property type="match status" value="1"/>
</dbReference>
<dbReference type="InterPro" id="IPR015422">
    <property type="entry name" value="PyrdxlP-dep_Trfase_small"/>
</dbReference>
<name>A0A5E4TER9_9BURK</name>
<dbReference type="UniPathway" id="UPA00078">
    <property type="reaction ID" value="UER00160"/>
</dbReference>
<evidence type="ECO:0000256" key="3">
    <source>
        <dbReference type="ARBA" id="ARBA00005063"/>
    </source>
</evidence>
<keyword evidence="7 11" id="KW-0093">Biotin biosynthesis</keyword>
<feature type="binding site" evidence="11">
    <location>
        <begin position="126"/>
        <end position="127"/>
    </location>
    <ligand>
        <name>pyridoxal 5'-phosphate</name>
        <dbReference type="ChEBI" id="CHEBI:597326"/>
    </ligand>
</feature>
<dbReference type="PANTHER" id="PTHR42684:SF17">
    <property type="entry name" value="ADENOSYLMETHIONINE-8-AMINO-7-OXONONANOATE AMINOTRANSFERASE"/>
    <property type="match status" value="1"/>
</dbReference>
<feature type="binding site" evidence="11">
    <location>
        <position position="419"/>
    </location>
    <ligand>
        <name>substrate</name>
    </ligand>
</feature>
<dbReference type="PROSITE" id="PS00600">
    <property type="entry name" value="AA_TRANSFER_CLASS_3"/>
    <property type="match status" value="1"/>
</dbReference>
<evidence type="ECO:0000256" key="2">
    <source>
        <dbReference type="ARBA" id="ARBA00004946"/>
    </source>
</evidence>
<dbReference type="Proteomes" id="UP000400981">
    <property type="component" value="Unassembled WGS sequence"/>
</dbReference>
<evidence type="ECO:0000256" key="8">
    <source>
        <dbReference type="ARBA" id="ARBA00022898"/>
    </source>
</evidence>
<dbReference type="CDD" id="cd00610">
    <property type="entry name" value="OAT_like"/>
    <property type="match status" value="1"/>
</dbReference>
<feature type="modified residue" description="N6-(pyridoxal phosphate)lysine" evidence="11">
    <location>
        <position position="294"/>
    </location>
</feature>
<keyword evidence="8 11" id="KW-0663">Pyridoxal phosphate</keyword>
<dbReference type="PANTHER" id="PTHR42684">
    <property type="entry name" value="ADENOSYLMETHIONINE-8-AMINO-7-OXONONANOATE AMINOTRANSFERASE"/>
    <property type="match status" value="1"/>
</dbReference>
<dbReference type="SUPFAM" id="SSF53383">
    <property type="entry name" value="PLP-dependent transferases"/>
    <property type="match status" value="1"/>
</dbReference>
<dbReference type="FunFam" id="3.40.640.10:FF:000004">
    <property type="entry name" value="Acetylornithine aminotransferase"/>
    <property type="match status" value="1"/>
</dbReference>
<comment type="subunit">
    <text evidence="11">Homodimer.</text>
</comment>
<dbReference type="GO" id="GO:0005737">
    <property type="term" value="C:cytoplasm"/>
    <property type="evidence" value="ECO:0007669"/>
    <property type="project" value="UniProtKB-SubCell"/>
</dbReference>
<dbReference type="AlphaFoldDB" id="A0A5E4TER9"/>
<dbReference type="Gene3D" id="3.90.1150.10">
    <property type="entry name" value="Aspartate Aminotransferase, domain 1"/>
    <property type="match status" value="1"/>
</dbReference>
<dbReference type="OrthoDB" id="3398487at2"/>
<dbReference type="InterPro" id="IPR005815">
    <property type="entry name" value="BioA"/>
</dbReference>
<protein>
    <recommendedName>
        <fullName evidence="11">Adenosylmethionine-8-amino-7-oxononanoate aminotransferase</fullName>
        <ecNumber evidence="11">2.6.1.62</ecNumber>
    </recommendedName>
    <alternativeName>
        <fullName evidence="11">7,8-diamino-pelargonic acid aminotransferase</fullName>
        <shortName evidence="11">DAPA AT</shortName>
        <shortName evidence="11">DAPA aminotransferase</shortName>
    </alternativeName>
    <alternativeName>
        <fullName evidence="11">7,8-diaminononanoate synthase</fullName>
        <shortName evidence="11">DANS</shortName>
    </alternativeName>
    <alternativeName>
        <fullName evidence="11">Diaminopelargonic acid synthase</fullName>
    </alternativeName>
</protein>
<dbReference type="InterPro" id="IPR015424">
    <property type="entry name" value="PyrdxlP-dep_Trfase"/>
</dbReference>
<comment type="catalytic activity">
    <reaction evidence="9 11">
        <text>(8S)-8-amino-7-oxononanoate + S-adenosyl-L-methionine = S-adenosyl-4-methylsulfanyl-2-oxobutanoate + (7R,8S)-7,8-diammoniononanoate</text>
        <dbReference type="Rhea" id="RHEA:16861"/>
        <dbReference type="ChEBI" id="CHEBI:16490"/>
        <dbReference type="ChEBI" id="CHEBI:59789"/>
        <dbReference type="ChEBI" id="CHEBI:149468"/>
        <dbReference type="ChEBI" id="CHEBI:149469"/>
        <dbReference type="EC" id="2.6.1.62"/>
    </reaction>
</comment>
<feature type="binding site" evidence="11">
    <location>
        <position position="265"/>
    </location>
    <ligand>
        <name>pyridoxal 5'-phosphate</name>
        <dbReference type="ChEBI" id="CHEBI:597326"/>
    </ligand>
</feature>
<dbReference type="Pfam" id="PF00202">
    <property type="entry name" value="Aminotran_3"/>
    <property type="match status" value="1"/>
</dbReference>
<dbReference type="GO" id="GO:0030170">
    <property type="term" value="F:pyridoxal phosphate binding"/>
    <property type="evidence" value="ECO:0007669"/>
    <property type="project" value="UniProtKB-UniRule"/>
</dbReference>
<dbReference type="GO" id="GO:0009102">
    <property type="term" value="P:biotin biosynthetic process"/>
    <property type="evidence" value="ECO:0007669"/>
    <property type="project" value="UniProtKB-UniRule"/>
</dbReference>
<dbReference type="NCBIfam" id="NF004624">
    <property type="entry name" value="PRK05964.1"/>
    <property type="match status" value="1"/>
</dbReference>
<feature type="binding site" evidence="11">
    <location>
        <position position="328"/>
    </location>
    <ligand>
        <name>substrate</name>
    </ligand>
</feature>
<dbReference type="InterPro" id="IPR015421">
    <property type="entry name" value="PyrdxlP-dep_Trfase_major"/>
</dbReference>
<accession>A0A5E4TER9</accession>
<dbReference type="HAMAP" id="MF_00834">
    <property type="entry name" value="BioA"/>
    <property type="match status" value="1"/>
</dbReference>
<evidence type="ECO:0000256" key="1">
    <source>
        <dbReference type="ARBA" id="ARBA00001933"/>
    </source>
</evidence>
<reference evidence="12 13" key="1">
    <citation type="submission" date="2019-08" db="EMBL/GenBank/DDBJ databases">
        <authorList>
            <person name="Peeters C."/>
        </authorList>
    </citation>
    <scope>NUCLEOTIDE SEQUENCE [LARGE SCALE GENOMIC DNA]</scope>
    <source>
        <strain evidence="12 13">LMG 31012</strain>
    </source>
</reference>
<comment type="catalytic activity">
    <reaction evidence="10">
        <text>L-2,4-diaminobutanoate + 2-oxoglutarate = L-aspartate 4-semialdehyde + L-glutamate</text>
        <dbReference type="Rhea" id="RHEA:11160"/>
        <dbReference type="ChEBI" id="CHEBI:16810"/>
        <dbReference type="ChEBI" id="CHEBI:29985"/>
        <dbReference type="ChEBI" id="CHEBI:58761"/>
        <dbReference type="ChEBI" id="CHEBI:537519"/>
        <dbReference type="EC" id="2.6.1.76"/>
    </reaction>
</comment>
<keyword evidence="4 11" id="KW-0032">Aminotransferase</keyword>
<dbReference type="GO" id="GO:0045303">
    <property type="term" value="F:diaminobutyrate-2-oxoglutarate transaminase activity"/>
    <property type="evidence" value="ECO:0007669"/>
    <property type="project" value="UniProtKB-EC"/>
</dbReference>
<dbReference type="EMBL" id="CABPSH010000002">
    <property type="protein sequence ID" value="VVD85433.1"/>
    <property type="molecule type" value="Genomic_DNA"/>
</dbReference>
<evidence type="ECO:0000256" key="4">
    <source>
        <dbReference type="ARBA" id="ARBA00022576"/>
    </source>
</evidence>
<comment type="cofactor">
    <cofactor evidence="1 11">
        <name>pyridoxal 5'-phosphate</name>
        <dbReference type="ChEBI" id="CHEBI:597326"/>
    </cofactor>
</comment>
<keyword evidence="5 11" id="KW-0808">Transferase</keyword>
<evidence type="ECO:0000313" key="13">
    <source>
        <dbReference type="Proteomes" id="UP000400981"/>
    </source>
</evidence>
<keyword evidence="11" id="KW-0963">Cytoplasm</keyword>
<organism evidence="12 13">
    <name type="scientific">Pandoraea eparura</name>
    <dbReference type="NCBI Taxonomy" id="2508291"/>
    <lineage>
        <taxon>Bacteria</taxon>
        <taxon>Pseudomonadati</taxon>
        <taxon>Pseudomonadota</taxon>
        <taxon>Betaproteobacteria</taxon>
        <taxon>Burkholderiales</taxon>
        <taxon>Burkholderiaceae</taxon>
        <taxon>Pandoraea</taxon>
    </lineage>
</organism>
<keyword evidence="6 11" id="KW-0949">S-adenosyl-L-methionine</keyword>